<proteinExistence type="predicted"/>
<accession>A0A0F6YG04</accession>
<dbReference type="Proteomes" id="UP000034883">
    <property type="component" value="Chromosome"/>
</dbReference>
<dbReference type="OrthoDB" id="5483564at2"/>
<gene>
    <name evidence="1" type="ORF">DB32_000427</name>
</gene>
<name>A0A0F6YG04_9BACT</name>
<dbReference type="AlphaFoldDB" id="A0A0F6YG04"/>
<evidence type="ECO:0000313" key="2">
    <source>
        <dbReference type="Proteomes" id="UP000034883"/>
    </source>
</evidence>
<keyword evidence="2" id="KW-1185">Reference proteome</keyword>
<dbReference type="RefSeq" id="WP_053230731.1">
    <property type="nucleotide sequence ID" value="NZ_CP011125.1"/>
</dbReference>
<dbReference type="EMBL" id="CP011125">
    <property type="protein sequence ID" value="AKF03278.1"/>
    <property type="molecule type" value="Genomic_DNA"/>
</dbReference>
<organism evidence="1 2">
    <name type="scientific">Sandaracinus amylolyticus</name>
    <dbReference type="NCBI Taxonomy" id="927083"/>
    <lineage>
        <taxon>Bacteria</taxon>
        <taxon>Pseudomonadati</taxon>
        <taxon>Myxococcota</taxon>
        <taxon>Polyangia</taxon>
        <taxon>Polyangiales</taxon>
        <taxon>Sandaracinaceae</taxon>
        <taxon>Sandaracinus</taxon>
    </lineage>
</organism>
<sequence length="507" mass="55746">MSAYLERAALHQTRFRTPGVAPDTRGVVLGQKGALLFPSLDRVVAFFRAYGDDGSIDEILPSLSIRRVITPLRTRELLVMLAAESSYRMDRVAAIARLAGGMVFTGTSRHFVKYRDAASPLGYDVAELFDQPADAIVYSDTFRQVYTFEREIPFRELVLKLEPHRAPPGEKTSLARLWCTAEVGVGHALIGYLFRWRVRARVALAEWPSQSAFDDAPVRMHVLELEETPARVIALLRTLPGVHVFEPLGATFGVELGFKHPIALESCQSLFANAGLTLFRGDGKVTVVDPTPPFVPVRSLVRSTLTMESAQNVASGAAIDQGMRPMALDLRLAPTNAPWRNVVATVVPASQREWLAKLLYVLPQRTLESLRIAVTERAYYLLDPAGIEGVPLGRFYGEVATRIYVPAGMTLVPAIAASVLEELVRDRGAGHVFFEPDSPAPHVIANEAFGPVSRRVLRELSGQVVHAEAPDRVDPPLPMLQYGPETRFPLWGAPGRAETEAGEKKSE</sequence>
<dbReference type="STRING" id="927083.DB32_000427"/>
<protein>
    <submittedName>
        <fullName evidence="1">Uncharacterized protein</fullName>
    </submittedName>
</protein>
<dbReference type="KEGG" id="samy:DB32_000427"/>
<evidence type="ECO:0000313" key="1">
    <source>
        <dbReference type="EMBL" id="AKF03278.1"/>
    </source>
</evidence>
<reference evidence="1 2" key="1">
    <citation type="submission" date="2015-03" db="EMBL/GenBank/DDBJ databases">
        <title>Genome assembly of Sandaracinus amylolyticus DSM 53668.</title>
        <authorList>
            <person name="Sharma G."/>
            <person name="Subramanian S."/>
        </authorList>
    </citation>
    <scope>NUCLEOTIDE SEQUENCE [LARGE SCALE GENOMIC DNA]</scope>
    <source>
        <strain evidence="1 2">DSM 53668</strain>
    </source>
</reference>